<dbReference type="OrthoDB" id="5428055at2759"/>
<evidence type="ECO:0000313" key="3">
    <source>
        <dbReference type="Proteomes" id="UP000250266"/>
    </source>
</evidence>
<organism evidence="2 3">
    <name type="scientific">Lepidopterella palustris CBS 459.81</name>
    <dbReference type="NCBI Taxonomy" id="1314670"/>
    <lineage>
        <taxon>Eukaryota</taxon>
        <taxon>Fungi</taxon>
        <taxon>Dikarya</taxon>
        <taxon>Ascomycota</taxon>
        <taxon>Pezizomycotina</taxon>
        <taxon>Dothideomycetes</taxon>
        <taxon>Pleosporomycetidae</taxon>
        <taxon>Mytilinidiales</taxon>
        <taxon>Argynnaceae</taxon>
        <taxon>Lepidopterella</taxon>
    </lineage>
</organism>
<accession>A0A8E2JKV9</accession>
<proteinExistence type="predicted"/>
<sequence length="333" mass="38983">MPFLSLRRRSSQNPQDDKRKLGRRSLRAFRKLPLARDKAEEEYYYYEAHTSFLVTGVDEWFWTLYCCVDTYFGSEPEYRTYLDGQYGSDPATGGFLWLKFPRWNPREYFLVVLSRRMMQATREWRALIDAFEERMEEYEERTLFDFRDDLRLSRTKELTLAVSTLRRFRDSLSRTVDAWSIFEQRDIQTFHVTINDAFRQRCEGHLANVRGNISELQSLQTLISQKLELFNSMRDGLVNASALRESAAATRQGEYIGLLTRMTVFYLPLSLSTALFSISMVPSSNITWVYYIIVCLTTTAITLYVAAYPKLLGIFFHTGDDIMAKERKIPGST</sequence>
<protein>
    <submittedName>
        <fullName evidence="2">Uncharacterized protein</fullName>
    </submittedName>
</protein>
<gene>
    <name evidence="2" type="ORF">K432DRAFT_284700</name>
</gene>
<reference evidence="2 3" key="1">
    <citation type="journal article" date="2016" name="Nat. Commun.">
        <title>Ectomycorrhizal ecology is imprinted in the genome of the dominant symbiotic fungus Cenococcum geophilum.</title>
        <authorList>
            <consortium name="DOE Joint Genome Institute"/>
            <person name="Peter M."/>
            <person name="Kohler A."/>
            <person name="Ohm R.A."/>
            <person name="Kuo A."/>
            <person name="Krutzmann J."/>
            <person name="Morin E."/>
            <person name="Arend M."/>
            <person name="Barry K.W."/>
            <person name="Binder M."/>
            <person name="Choi C."/>
            <person name="Clum A."/>
            <person name="Copeland A."/>
            <person name="Grisel N."/>
            <person name="Haridas S."/>
            <person name="Kipfer T."/>
            <person name="LaButti K."/>
            <person name="Lindquist E."/>
            <person name="Lipzen A."/>
            <person name="Maire R."/>
            <person name="Meier B."/>
            <person name="Mihaltcheva S."/>
            <person name="Molinier V."/>
            <person name="Murat C."/>
            <person name="Poggeler S."/>
            <person name="Quandt C.A."/>
            <person name="Sperisen C."/>
            <person name="Tritt A."/>
            <person name="Tisserant E."/>
            <person name="Crous P.W."/>
            <person name="Henrissat B."/>
            <person name="Nehls U."/>
            <person name="Egli S."/>
            <person name="Spatafora J.W."/>
            <person name="Grigoriev I.V."/>
            <person name="Martin F.M."/>
        </authorList>
    </citation>
    <scope>NUCLEOTIDE SEQUENCE [LARGE SCALE GENOMIC DNA]</scope>
    <source>
        <strain evidence="2 3">CBS 459.81</strain>
    </source>
</reference>
<keyword evidence="1" id="KW-0812">Transmembrane</keyword>
<evidence type="ECO:0000256" key="1">
    <source>
        <dbReference type="SAM" id="Phobius"/>
    </source>
</evidence>
<keyword evidence="1" id="KW-1133">Transmembrane helix</keyword>
<keyword evidence="3" id="KW-1185">Reference proteome</keyword>
<name>A0A8E2JKV9_9PEZI</name>
<evidence type="ECO:0000313" key="2">
    <source>
        <dbReference type="EMBL" id="OCK86435.1"/>
    </source>
</evidence>
<keyword evidence="1" id="KW-0472">Membrane</keyword>
<dbReference type="AlphaFoldDB" id="A0A8E2JKV9"/>
<dbReference type="Proteomes" id="UP000250266">
    <property type="component" value="Unassembled WGS sequence"/>
</dbReference>
<dbReference type="Gene3D" id="1.20.58.340">
    <property type="entry name" value="Magnesium transport protein CorA, transmembrane region"/>
    <property type="match status" value="1"/>
</dbReference>
<feature type="transmembrane region" description="Helical" evidence="1">
    <location>
        <begin position="288"/>
        <end position="307"/>
    </location>
</feature>
<dbReference type="EMBL" id="KV744805">
    <property type="protein sequence ID" value="OCK86435.1"/>
    <property type="molecule type" value="Genomic_DNA"/>
</dbReference>
<feature type="transmembrane region" description="Helical" evidence="1">
    <location>
        <begin position="264"/>
        <end position="282"/>
    </location>
</feature>